<dbReference type="EMBL" id="JBHSPB010000011">
    <property type="protein sequence ID" value="MFC5722328.1"/>
    <property type="molecule type" value="Genomic_DNA"/>
</dbReference>
<evidence type="ECO:0000256" key="1">
    <source>
        <dbReference type="SAM" id="MobiDB-lite"/>
    </source>
</evidence>
<dbReference type="RefSeq" id="WP_390317714.1">
    <property type="nucleotide sequence ID" value="NZ_JBHSPB010000011.1"/>
</dbReference>
<organism evidence="2 3">
    <name type="scientific">Streptomyces gamaensis</name>
    <dbReference type="NCBI Taxonomy" id="1763542"/>
    <lineage>
        <taxon>Bacteria</taxon>
        <taxon>Bacillati</taxon>
        <taxon>Actinomycetota</taxon>
        <taxon>Actinomycetes</taxon>
        <taxon>Kitasatosporales</taxon>
        <taxon>Streptomycetaceae</taxon>
        <taxon>Streptomyces</taxon>
    </lineage>
</organism>
<keyword evidence="3" id="KW-1185">Reference proteome</keyword>
<sequence>MTGRYSVEQAAGGDSGSTEGLNWAALLARSPHQREVRALYRAAGLDLDDDLAVLSRAPAHRADPAATRRLARTSTAGGHLDVPLLGLHTIADPLVPAEQETVFAARVRAAGDAPLLRQAYVAREGHCTFTPQEILAGLHALVRRLDTGHWTGTGAAALTADQPAGTTAFTDRRPGPLVTP</sequence>
<feature type="region of interest" description="Disordered" evidence="1">
    <location>
        <begin position="161"/>
        <end position="180"/>
    </location>
</feature>
<proteinExistence type="predicted"/>
<reference evidence="3" key="1">
    <citation type="journal article" date="2019" name="Int. J. Syst. Evol. Microbiol.">
        <title>The Global Catalogue of Microorganisms (GCM) 10K type strain sequencing project: providing services to taxonomists for standard genome sequencing and annotation.</title>
        <authorList>
            <consortium name="The Broad Institute Genomics Platform"/>
            <consortium name="The Broad Institute Genome Sequencing Center for Infectious Disease"/>
            <person name="Wu L."/>
            <person name="Ma J."/>
        </authorList>
    </citation>
    <scope>NUCLEOTIDE SEQUENCE [LARGE SCALE GENOMIC DNA]</scope>
    <source>
        <strain evidence="3">CGMCC 4.7304</strain>
    </source>
</reference>
<dbReference type="Proteomes" id="UP001596083">
    <property type="component" value="Unassembled WGS sequence"/>
</dbReference>
<gene>
    <name evidence="2" type="ORF">ACFP1Z_19360</name>
</gene>
<comment type="caution">
    <text evidence="2">The sequence shown here is derived from an EMBL/GenBank/DDBJ whole genome shotgun (WGS) entry which is preliminary data.</text>
</comment>
<protein>
    <submittedName>
        <fullName evidence="2">Uncharacterized protein</fullName>
    </submittedName>
</protein>
<evidence type="ECO:0000313" key="3">
    <source>
        <dbReference type="Proteomes" id="UP001596083"/>
    </source>
</evidence>
<evidence type="ECO:0000313" key="2">
    <source>
        <dbReference type="EMBL" id="MFC5722328.1"/>
    </source>
</evidence>
<accession>A0ABW0Z5I2</accession>
<name>A0ABW0Z5I2_9ACTN</name>